<reference evidence="3 4" key="1">
    <citation type="submission" date="2018-10" db="EMBL/GenBank/DDBJ databases">
        <title>Genomic Encyclopedia of Type Strains, Phase IV (KMG-IV): sequencing the most valuable type-strain genomes for metagenomic binning, comparative biology and taxonomic classification.</title>
        <authorList>
            <person name="Goeker M."/>
        </authorList>
    </citation>
    <scope>NUCLEOTIDE SEQUENCE [LARGE SCALE GENOMIC DNA]</scope>
    <source>
        <strain evidence="3 4">DSM 23841</strain>
    </source>
</reference>
<accession>A0A495VPI7</accession>
<dbReference type="PANTHER" id="PTHR11820">
    <property type="entry name" value="ACYLPYRUVASE"/>
    <property type="match status" value="1"/>
</dbReference>
<evidence type="ECO:0000313" key="4">
    <source>
        <dbReference type="Proteomes" id="UP000270626"/>
    </source>
</evidence>
<evidence type="ECO:0000313" key="3">
    <source>
        <dbReference type="EMBL" id="RKT50343.1"/>
    </source>
</evidence>
<dbReference type="InterPro" id="IPR036663">
    <property type="entry name" value="Fumarylacetoacetase_C_sf"/>
</dbReference>
<sequence length="233" mass="24569">MSCVFPPPPQPSLPVIGTDHRFPVRRIFCVGRNYAEHAREMGATAQADGLEPPFFFTKPGDALVGGAGELAVAYPPQTTNLHHEVELVVGLAAGGANVTVDAALGLIFGYAVGLDLTRRDLQAKAKEKGHPWDMGKGFDQSAVCGPLAPATAVGHPTTGAIRLRVNDQLRQDGDLAQMGWKVAEIIANLSTLVRLQAGDLIYTGTPAGVGPLQRGDRLLGEVAGLPELRARIV</sequence>
<dbReference type="Proteomes" id="UP000270626">
    <property type="component" value="Unassembled WGS sequence"/>
</dbReference>
<dbReference type="GO" id="GO:0046872">
    <property type="term" value="F:metal ion binding"/>
    <property type="evidence" value="ECO:0007669"/>
    <property type="project" value="UniProtKB-KW"/>
</dbReference>
<dbReference type="InterPro" id="IPR011234">
    <property type="entry name" value="Fumarylacetoacetase-like_C"/>
</dbReference>
<keyword evidence="1" id="KW-0479">Metal-binding</keyword>
<keyword evidence="4" id="KW-1185">Reference proteome</keyword>
<dbReference type="GO" id="GO:0018773">
    <property type="term" value="F:acetylpyruvate hydrolase activity"/>
    <property type="evidence" value="ECO:0007669"/>
    <property type="project" value="TreeGrafter"/>
</dbReference>
<keyword evidence="3" id="KW-0670">Pyruvate</keyword>
<dbReference type="PANTHER" id="PTHR11820:SF90">
    <property type="entry name" value="FLUTATHIONE S-TRANSFERASE"/>
    <property type="match status" value="1"/>
</dbReference>
<dbReference type="Pfam" id="PF01557">
    <property type="entry name" value="FAA_hydrolase"/>
    <property type="match status" value="1"/>
</dbReference>
<evidence type="ECO:0000256" key="1">
    <source>
        <dbReference type="ARBA" id="ARBA00022723"/>
    </source>
</evidence>
<dbReference type="OrthoDB" id="9805307at2"/>
<proteinExistence type="predicted"/>
<dbReference type="SUPFAM" id="SSF56529">
    <property type="entry name" value="FAH"/>
    <property type="match status" value="1"/>
</dbReference>
<evidence type="ECO:0000259" key="2">
    <source>
        <dbReference type="Pfam" id="PF01557"/>
    </source>
</evidence>
<name>A0A495VPI7_9RHOO</name>
<protein>
    <submittedName>
        <fullName evidence="3">Fumarylpyruvate hydrolase</fullName>
    </submittedName>
</protein>
<gene>
    <name evidence="3" type="ORF">DFR40_2899</name>
</gene>
<organism evidence="3 4">
    <name type="scientific">Azonexus fungiphilus</name>
    <dbReference type="NCBI Taxonomy" id="146940"/>
    <lineage>
        <taxon>Bacteria</taxon>
        <taxon>Pseudomonadati</taxon>
        <taxon>Pseudomonadota</taxon>
        <taxon>Betaproteobacteria</taxon>
        <taxon>Rhodocyclales</taxon>
        <taxon>Azonexaceae</taxon>
        <taxon>Azonexus</taxon>
    </lineage>
</organism>
<keyword evidence="3" id="KW-0378">Hydrolase</keyword>
<dbReference type="EMBL" id="RBXP01000018">
    <property type="protein sequence ID" value="RKT50343.1"/>
    <property type="molecule type" value="Genomic_DNA"/>
</dbReference>
<dbReference type="AlphaFoldDB" id="A0A495VPI7"/>
<feature type="domain" description="Fumarylacetoacetase-like C-terminal" evidence="2">
    <location>
        <begin position="27"/>
        <end position="233"/>
    </location>
</feature>
<comment type="caution">
    <text evidence="3">The sequence shown here is derived from an EMBL/GenBank/DDBJ whole genome shotgun (WGS) entry which is preliminary data.</text>
</comment>
<dbReference type="Gene3D" id="3.90.850.10">
    <property type="entry name" value="Fumarylacetoacetase-like, C-terminal domain"/>
    <property type="match status" value="1"/>
</dbReference>